<proteinExistence type="predicted"/>
<evidence type="ECO:0000313" key="2">
    <source>
        <dbReference type="Proteomes" id="UP000184073"/>
    </source>
</evidence>
<dbReference type="VEuPathDB" id="FungiDB:ASPVEDRAFT_619543"/>
<sequence length="175" mass="19042">MGKGGRCNGHLLLEAGGLPMRAIATVGMLRRCQPEPGPFQIRRFGSHRLDGESPARWSLLFALSINHPQPGSRDGTQQFGGHPTSEACPALARFAQVRNAAVGNMTSMVQSWPRKMGPFDNLSLFLVPVSNIGCCYHAFMGPSGSDSCPILRSEMQSERSRWAWKTAGTLVRGMD</sequence>
<evidence type="ECO:0000313" key="1">
    <source>
        <dbReference type="EMBL" id="OJJ01144.1"/>
    </source>
</evidence>
<keyword evidence="2" id="KW-1185">Reference proteome</keyword>
<dbReference type="RefSeq" id="XP_040666906.1">
    <property type="nucleotide sequence ID" value="XM_040815588.1"/>
</dbReference>
<reference evidence="2" key="1">
    <citation type="journal article" date="2017" name="Genome Biol.">
        <title>Comparative genomics reveals high biological diversity and specific adaptations in the industrially and medically important fungal genus Aspergillus.</title>
        <authorList>
            <person name="de Vries R.P."/>
            <person name="Riley R."/>
            <person name="Wiebenga A."/>
            <person name="Aguilar-Osorio G."/>
            <person name="Amillis S."/>
            <person name="Uchima C.A."/>
            <person name="Anderluh G."/>
            <person name="Asadollahi M."/>
            <person name="Askin M."/>
            <person name="Barry K."/>
            <person name="Battaglia E."/>
            <person name="Bayram O."/>
            <person name="Benocci T."/>
            <person name="Braus-Stromeyer S.A."/>
            <person name="Caldana C."/>
            <person name="Canovas D."/>
            <person name="Cerqueira G.C."/>
            <person name="Chen F."/>
            <person name="Chen W."/>
            <person name="Choi C."/>
            <person name="Clum A."/>
            <person name="Dos Santos R.A."/>
            <person name="Damasio A.R."/>
            <person name="Diallinas G."/>
            <person name="Emri T."/>
            <person name="Fekete E."/>
            <person name="Flipphi M."/>
            <person name="Freyberg S."/>
            <person name="Gallo A."/>
            <person name="Gournas C."/>
            <person name="Habgood R."/>
            <person name="Hainaut M."/>
            <person name="Harispe M.L."/>
            <person name="Henrissat B."/>
            <person name="Hilden K.S."/>
            <person name="Hope R."/>
            <person name="Hossain A."/>
            <person name="Karabika E."/>
            <person name="Karaffa L."/>
            <person name="Karanyi Z."/>
            <person name="Krasevec N."/>
            <person name="Kuo A."/>
            <person name="Kusch H."/>
            <person name="LaButti K."/>
            <person name="Lagendijk E.L."/>
            <person name="Lapidus A."/>
            <person name="Levasseur A."/>
            <person name="Lindquist E."/>
            <person name="Lipzen A."/>
            <person name="Logrieco A.F."/>
            <person name="MacCabe A."/>
            <person name="Maekelae M.R."/>
            <person name="Malavazi I."/>
            <person name="Melin P."/>
            <person name="Meyer V."/>
            <person name="Mielnichuk N."/>
            <person name="Miskei M."/>
            <person name="Molnar A.P."/>
            <person name="Mule G."/>
            <person name="Ngan C.Y."/>
            <person name="Orejas M."/>
            <person name="Orosz E."/>
            <person name="Ouedraogo J.P."/>
            <person name="Overkamp K.M."/>
            <person name="Park H.-S."/>
            <person name="Perrone G."/>
            <person name="Piumi F."/>
            <person name="Punt P.J."/>
            <person name="Ram A.F."/>
            <person name="Ramon A."/>
            <person name="Rauscher S."/>
            <person name="Record E."/>
            <person name="Riano-Pachon D.M."/>
            <person name="Robert V."/>
            <person name="Roehrig J."/>
            <person name="Ruller R."/>
            <person name="Salamov A."/>
            <person name="Salih N.S."/>
            <person name="Samson R.A."/>
            <person name="Sandor E."/>
            <person name="Sanguinetti M."/>
            <person name="Schuetze T."/>
            <person name="Sepcic K."/>
            <person name="Shelest E."/>
            <person name="Sherlock G."/>
            <person name="Sophianopoulou V."/>
            <person name="Squina F.M."/>
            <person name="Sun H."/>
            <person name="Susca A."/>
            <person name="Todd R.B."/>
            <person name="Tsang A."/>
            <person name="Unkles S.E."/>
            <person name="van de Wiele N."/>
            <person name="van Rossen-Uffink D."/>
            <person name="Oliveira J.V."/>
            <person name="Vesth T.C."/>
            <person name="Visser J."/>
            <person name="Yu J.-H."/>
            <person name="Zhou M."/>
            <person name="Andersen M.R."/>
            <person name="Archer D.B."/>
            <person name="Baker S.E."/>
            <person name="Benoit I."/>
            <person name="Brakhage A.A."/>
            <person name="Braus G.H."/>
            <person name="Fischer R."/>
            <person name="Frisvad J.C."/>
            <person name="Goldman G.H."/>
            <person name="Houbraken J."/>
            <person name="Oakley B."/>
            <person name="Pocsi I."/>
            <person name="Scazzocchio C."/>
            <person name="Seiboth B."/>
            <person name="vanKuyk P.A."/>
            <person name="Wortman J."/>
            <person name="Dyer P.S."/>
            <person name="Grigoriev I.V."/>
        </authorList>
    </citation>
    <scope>NUCLEOTIDE SEQUENCE [LARGE SCALE GENOMIC DNA]</scope>
    <source>
        <strain evidence="2">CBS 583.65</strain>
    </source>
</reference>
<dbReference type="AlphaFoldDB" id="A0A1L9PHY2"/>
<organism evidence="1 2">
    <name type="scientific">Aspergillus versicolor CBS 583.65</name>
    <dbReference type="NCBI Taxonomy" id="1036611"/>
    <lineage>
        <taxon>Eukaryota</taxon>
        <taxon>Fungi</taxon>
        <taxon>Dikarya</taxon>
        <taxon>Ascomycota</taxon>
        <taxon>Pezizomycotina</taxon>
        <taxon>Eurotiomycetes</taxon>
        <taxon>Eurotiomycetidae</taxon>
        <taxon>Eurotiales</taxon>
        <taxon>Aspergillaceae</taxon>
        <taxon>Aspergillus</taxon>
        <taxon>Aspergillus subgen. Nidulantes</taxon>
    </lineage>
</organism>
<name>A0A1L9PHY2_ASPVE</name>
<protein>
    <submittedName>
        <fullName evidence="1">Uncharacterized protein</fullName>
    </submittedName>
</protein>
<accession>A0A1L9PHY2</accession>
<dbReference type="GeneID" id="63731099"/>
<dbReference type="Proteomes" id="UP000184073">
    <property type="component" value="Unassembled WGS sequence"/>
</dbReference>
<dbReference type="EMBL" id="KV878128">
    <property type="protein sequence ID" value="OJJ01144.1"/>
    <property type="molecule type" value="Genomic_DNA"/>
</dbReference>
<gene>
    <name evidence="1" type="ORF">ASPVEDRAFT_619543</name>
</gene>